<keyword evidence="3" id="KW-0489">Methyltransferase</keyword>
<protein>
    <submittedName>
        <fullName evidence="3">SAM-dependent methyltransferase</fullName>
    </submittedName>
</protein>
<dbReference type="EMBL" id="CP017781">
    <property type="protein sequence ID" value="AOZ70179.1"/>
    <property type="molecule type" value="Genomic_DNA"/>
</dbReference>
<evidence type="ECO:0000313" key="3">
    <source>
        <dbReference type="EMBL" id="AOZ70179.1"/>
    </source>
</evidence>
<dbReference type="GO" id="GO:0008168">
    <property type="term" value="F:methyltransferase activity"/>
    <property type="evidence" value="ECO:0007669"/>
    <property type="project" value="UniProtKB-KW"/>
</dbReference>
<proteinExistence type="predicted"/>
<reference evidence="3 4" key="1">
    <citation type="submission" date="2016-10" db="EMBL/GenBank/DDBJ databases">
        <title>Rhodobacter sp. LPB0142, isolated from sea water.</title>
        <authorList>
            <person name="Kim E."/>
            <person name="Yi H."/>
        </authorList>
    </citation>
    <scope>NUCLEOTIDE SEQUENCE [LARGE SCALE GENOMIC DNA]</scope>
    <source>
        <strain evidence="3 4">LPB0142</strain>
    </source>
</reference>
<dbReference type="GO" id="GO:0032259">
    <property type="term" value="P:methylation"/>
    <property type="evidence" value="ECO:0007669"/>
    <property type="project" value="UniProtKB-KW"/>
</dbReference>
<evidence type="ECO:0000313" key="4">
    <source>
        <dbReference type="Proteomes" id="UP000176562"/>
    </source>
</evidence>
<name>A0A1D9MEK6_9RHOB</name>
<evidence type="ECO:0000256" key="1">
    <source>
        <dbReference type="ARBA" id="ARBA00022679"/>
    </source>
</evidence>
<dbReference type="Gene3D" id="3.40.50.150">
    <property type="entry name" value="Vaccinia Virus protein VP39"/>
    <property type="match status" value="1"/>
</dbReference>
<gene>
    <name evidence="3" type="ORF">LPB142_13340</name>
</gene>
<feature type="domain" description="Methyltransferase" evidence="2">
    <location>
        <begin position="35"/>
        <end position="128"/>
    </location>
</feature>
<dbReference type="InterPro" id="IPR029063">
    <property type="entry name" value="SAM-dependent_MTases_sf"/>
</dbReference>
<dbReference type="CDD" id="cd02440">
    <property type="entry name" value="AdoMet_MTases"/>
    <property type="match status" value="1"/>
</dbReference>
<dbReference type="RefSeq" id="WP_071166661.1">
    <property type="nucleotide sequence ID" value="NZ_CP017781.1"/>
</dbReference>
<dbReference type="InterPro" id="IPR041698">
    <property type="entry name" value="Methyltransf_25"/>
</dbReference>
<evidence type="ECO:0000259" key="2">
    <source>
        <dbReference type="Pfam" id="PF13649"/>
    </source>
</evidence>
<accession>A0A1D9MEK6</accession>
<dbReference type="AlphaFoldDB" id="A0A1D9MEK6"/>
<dbReference type="Pfam" id="PF13649">
    <property type="entry name" value="Methyltransf_25"/>
    <property type="match status" value="1"/>
</dbReference>
<sequence>MDWNHRFAGAEYVYGTEPSEFVAAQGWRIAPGASVLSLAEGEGRNAVYLAGRGARVTGLEAAPNAIAKARALAQARGVAATFLEADLARHDWPQRAYDAVLGCCMQFAAPPLQGQIFAGMARATRPGGLVLIHGFATRQPAYGSGGPGAVEQLYTLDLLRAAFPGWRVLHQADYDAEIYGGAAHCGRAALVDFIASKP</sequence>
<organism evidence="3 4">
    <name type="scientific">Rhodobacter xanthinilyticus</name>
    <dbReference type="NCBI Taxonomy" id="1850250"/>
    <lineage>
        <taxon>Bacteria</taxon>
        <taxon>Pseudomonadati</taxon>
        <taxon>Pseudomonadota</taxon>
        <taxon>Alphaproteobacteria</taxon>
        <taxon>Rhodobacterales</taxon>
        <taxon>Rhodobacter group</taxon>
        <taxon>Rhodobacter</taxon>
    </lineage>
</organism>
<dbReference type="PANTHER" id="PTHR43861:SF3">
    <property type="entry name" value="PUTATIVE (AFU_ORTHOLOGUE AFUA_2G14390)-RELATED"/>
    <property type="match status" value="1"/>
</dbReference>
<keyword evidence="1 3" id="KW-0808">Transferase</keyword>
<dbReference type="Proteomes" id="UP000176562">
    <property type="component" value="Chromosome"/>
</dbReference>
<dbReference type="KEGG" id="rhp:LPB142_13340"/>
<dbReference type="PANTHER" id="PTHR43861">
    <property type="entry name" value="TRANS-ACONITATE 2-METHYLTRANSFERASE-RELATED"/>
    <property type="match status" value="1"/>
</dbReference>
<dbReference type="SUPFAM" id="SSF53335">
    <property type="entry name" value="S-adenosyl-L-methionine-dependent methyltransferases"/>
    <property type="match status" value="1"/>
</dbReference>
<dbReference type="STRING" id="1850250.LPB142_13340"/>
<keyword evidence="4" id="KW-1185">Reference proteome</keyword>